<name>A0AAV7BE64_ENGPU</name>
<proteinExistence type="inferred from homology"/>
<keyword evidence="15" id="KW-1185">Reference proteome</keyword>
<feature type="compositionally biased region" description="Low complexity" evidence="11">
    <location>
        <begin position="276"/>
        <end position="297"/>
    </location>
</feature>
<dbReference type="GO" id="GO:0005874">
    <property type="term" value="C:microtubule"/>
    <property type="evidence" value="ECO:0007669"/>
    <property type="project" value="UniProtKB-KW"/>
</dbReference>
<evidence type="ECO:0000313" key="15">
    <source>
        <dbReference type="Proteomes" id="UP000824782"/>
    </source>
</evidence>
<dbReference type="Gene3D" id="1.20.5.1430">
    <property type="match status" value="1"/>
</dbReference>
<feature type="domain" description="Calponin-homology (CH)" evidence="12">
    <location>
        <begin position="121"/>
        <end position="223"/>
    </location>
</feature>
<evidence type="ECO:0000256" key="1">
    <source>
        <dbReference type="ARBA" id="ARBA00004245"/>
    </source>
</evidence>
<dbReference type="EMBL" id="WNYA01000005">
    <property type="protein sequence ID" value="KAG8570897.1"/>
    <property type="molecule type" value="Genomic_DNA"/>
</dbReference>
<dbReference type="SUPFAM" id="SSF47576">
    <property type="entry name" value="Calponin-homology domain, CH-domain"/>
    <property type="match status" value="1"/>
</dbReference>
<comment type="subcellular location">
    <subcellularLocation>
        <location evidence="1">Cytoplasm</location>
        <location evidence="1">Cytoskeleton</location>
    </subcellularLocation>
</comment>
<evidence type="ECO:0000256" key="8">
    <source>
        <dbReference type="ARBA" id="ARBA00023212"/>
    </source>
</evidence>
<evidence type="ECO:0000256" key="10">
    <source>
        <dbReference type="PROSITE-ProRule" id="PRU00576"/>
    </source>
</evidence>
<dbReference type="Pfam" id="PF03271">
    <property type="entry name" value="EB1"/>
    <property type="match status" value="1"/>
</dbReference>
<dbReference type="Pfam" id="PF00307">
    <property type="entry name" value="CH"/>
    <property type="match status" value="1"/>
</dbReference>
<feature type="region of interest" description="Disordered" evidence="11">
    <location>
        <begin position="362"/>
        <end position="391"/>
    </location>
</feature>
<dbReference type="GO" id="GO:0070161">
    <property type="term" value="C:anchoring junction"/>
    <property type="evidence" value="ECO:0007669"/>
    <property type="project" value="UniProtKB-ARBA"/>
</dbReference>
<evidence type="ECO:0000259" key="12">
    <source>
        <dbReference type="PROSITE" id="PS50021"/>
    </source>
</evidence>
<dbReference type="Gene3D" id="1.10.418.10">
    <property type="entry name" value="Calponin-like domain"/>
    <property type="match status" value="1"/>
</dbReference>
<evidence type="ECO:0000256" key="6">
    <source>
        <dbReference type="ARBA" id="ARBA00022701"/>
    </source>
</evidence>
<dbReference type="GO" id="GO:0051301">
    <property type="term" value="P:cell division"/>
    <property type="evidence" value="ECO:0007669"/>
    <property type="project" value="UniProtKB-KW"/>
</dbReference>
<keyword evidence="5" id="KW-0132">Cell division</keyword>
<sequence>MVEREEGDVVFIIAALQDCLSPFSPALPPICSVCVYVPIFGYIYLMLGLHSGTGLQGSVTGTAPMPGPTQTLSPNGENNNHDIIHDNGSIIPFRKHTVRGERSYSWGMAVNVYSTSITQETMSRHDIIAWVNDILCLNYTKVEQLCSGAAYCQFMDMLFPGCISLKKVKFQAKLEHEYIHNFKLLQASFKRMNVDKVIPVEKLVKGRFQDNLDFIQWFKKFFDANYDGKEYDPMEARQGQDALPPPDPGEQIFNLPKKSHHANSPTAGAAKSSPIAKPGSTSSRPSSAKKAAPSSSVKSDKDLESQVAHLNEQVHSLKIALEGVEKERDFYFGKLREIELLCQEHGQEGDDLVQRLMDVLYAADEQEGQTDHHDGNEHDHGQEDPQQQDEY</sequence>
<dbReference type="PROSITE" id="PS51230">
    <property type="entry name" value="EB1_C"/>
    <property type="match status" value="1"/>
</dbReference>
<keyword evidence="6 10" id="KW-0493">Microtubule</keyword>
<dbReference type="InterPro" id="IPR036133">
    <property type="entry name" value="EB1_C_sf"/>
</dbReference>
<keyword evidence="4" id="KW-0963">Cytoplasm</keyword>
<dbReference type="FunFam" id="1.10.418.10:FF:000007">
    <property type="entry name" value="Microtubule-associated protein, RP/EB family, member 2"/>
    <property type="match status" value="1"/>
</dbReference>
<evidence type="ECO:0000256" key="11">
    <source>
        <dbReference type="SAM" id="MobiDB-lite"/>
    </source>
</evidence>
<dbReference type="SUPFAM" id="SSF140612">
    <property type="entry name" value="EB1 dimerisation domain-like"/>
    <property type="match status" value="1"/>
</dbReference>
<accession>A0AAV7BE64</accession>
<gene>
    <name evidence="14" type="ORF">GDO81_011468</name>
</gene>
<feature type="region of interest" description="Disordered" evidence="11">
    <location>
        <begin position="235"/>
        <end position="307"/>
    </location>
</feature>
<evidence type="ECO:0000256" key="4">
    <source>
        <dbReference type="ARBA" id="ARBA00022490"/>
    </source>
</evidence>
<keyword evidence="8" id="KW-0206">Cytoskeleton</keyword>
<keyword evidence="7" id="KW-0498">Mitosis</keyword>
<organism evidence="14 15">
    <name type="scientific">Engystomops pustulosus</name>
    <name type="common">Tungara frog</name>
    <name type="synonym">Physalaemus pustulosus</name>
    <dbReference type="NCBI Taxonomy" id="76066"/>
    <lineage>
        <taxon>Eukaryota</taxon>
        <taxon>Metazoa</taxon>
        <taxon>Chordata</taxon>
        <taxon>Craniata</taxon>
        <taxon>Vertebrata</taxon>
        <taxon>Euteleostomi</taxon>
        <taxon>Amphibia</taxon>
        <taxon>Batrachia</taxon>
        <taxon>Anura</taxon>
        <taxon>Neobatrachia</taxon>
        <taxon>Hyloidea</taxon>
        <taxon>Leptodactylidae</taxon>
        <taxon>Leiuperinae</taxon>
        <taxon>Engystomops</taxon>
    </lineage>
</organism>
<reference evidence="14" key="1">
    <citation type="thesis" date="2020" institute="ProQuest LLC" country="789 East Eisenhower Parkway, Ann Arbor, MI, USA">
        <title>Comparative Genomics and Chromosome Evolution.</title>
        <authorList>
            <person name="Mudd A.B."/>
        </authorList>
    </citation>
    <scope>NUCLEOTIDE SEQUENCE</scope>
    <source>
        <strain evidence="14">237g6f4</strain>
        <tissue evidence="14">Blood</tissue>
    </source>
</reference>
<dbReference type="InterPro" id="IPR036872">
    <property type="entry name" value="CH_dom_sf"/>
</dbReference>
<feature type="domain" description="EB1 C-terminal" evidence="13">
    <location>
        <begin position="299"/>
        <end position="369"/>
    </location>
</feature>
<feature type="compositionally biased region" description="Basic and acidic residues" evidence="11">
    <location>
        <begin position="369"/>
        <end position="383"/>
    </location>
</feature>
<comment type="caution">
    <text evidence="14">The sequence shown here is derived from an EMBL/GenBank/DDBJ whole genome shotgun (WGS) entry which is preliminary data.</text>
</comment>
<dbReference type="InterPro" id="IPR027328">
    <property type="entry name" value="MAPRE"/>
</dbReference>
<evidence type="ECO:0000256" key="3">
    <source>
        <dbReference type="ARBA" id="ARBA00019565"/>
    </source>
</evidence>
<evidence type="ECO:0000256" key="9">
    <source>
        <dbReference type="ARBA" id="ARBA00023306"/>
    </source>
</evidence>
<dbReference type="Proteomes" id="UP000824782">
    <property type="component" value="Unassembled WGS sequence"/>
</dbReference>
<dbReference type="InterPro" id="IPR001715">
    <property type="entry name" value="CH_dom"/>
</dbReference>
<dbReference type="FunFam" id="1.20.5.1430:FF:000002">
    <property type="entry name" value="microtubule-associated protein RP/EB family member 2 isoform X1"/>
    <property type="match status" value="1"/>
</dbReference>
<evidence type="ECO:0000256" key="7">
    <source>
        <dbReference type="ARBA" id="ARBA00022776"/>
    </source>
</evidence>
<comment type="similarity">
    <text evidence="2">Belongs to the MAPRE family.</text>
</comment>
<dbReference type="PROSITE" id="PS50021">
    <property type="entry name" value="CH"/>
    <property type="match status" value="1"/>
</dbReference>
<protein>
    <recommendedName>
        <fullName evidence="3">Microtubule-associated protein RP/EB family member 2</fullName>
    </recommendedName>
</protein>
<dbReference type="InterPro" id="IPR004953">
    <property type="entry name" value="EB1_C"/>
</dbReference>
<dbReference type="AlphaFoldDB" id="A0AAV7BE64"/>
<evidence type="ECO:0000313" key="14">
    <source>
        <dbReference type="EMBL" id="KAG8570897.1"/>
    </source>
</evidence>
<keyword evidence="9" id="KW-0131">Cell cycle</keyword>
<dbReference type="PANTHER" id="PTHR10623">
    <property type="entry name" value="MICROTUBULE-ASSOCIATED PROTEIN RP/EB FAMILY MEMBER"/>
    <property type="match status" value="1"/>
</dbReference>
<evidence type="ECO:0000256" key="5">
    <source>
        <dbReference type="ARBA" id="ARBA00022618"/>
    </source>
</evidence>
<dbReference type="GO" id="GO:0008017">
    <property type="term" value="F:microtubule binding"/>
    <property type="evidence" value="ECO:0007669"/>
    <property type="project" value="InterPro"/>
</dbReference>
<evidence type="ECO:0000259" key="13">
    <source>
        <dbReference type="PROSITE" id="PS51230"/>
    </source>
</evidence>
<evidence type="ECO:0000256" key="2">
    <source>
        <dbReference type="ARBA" id="ARBA00010729"/>
    </source>
</evidence>